<dbReference type="EMBL" id="BLAF01000010">
    <property type="protein sequence ID" value="GES19087.1"/>
    <property type="molecule type" value="Genomic_DNA"/>
</dbReference>
<keyword evidence="3 4" id="KW-0732">Signal</keyword>
<dbReference type="RefSeq" id="WP_155344204.1">
    <property type="nucleotide sequence ID" value="NZ_BAAAHM010000018.1"/>
</dbReference>
<keyword evidence="7" id="KW-1185">Reference proteome</keyword>
<feature type="signal peptide" evidence="4">
    <location>
        <begin position="1"/>
        <end position="24"/>
    </location>
</feature>
<comment type="subcellular location">
    <subcellularLocation>
        <location evidence="1">Cell membrane</location>
        <topology evidence="1">Lipid-anchor</topology>
    </subcellularLocation>
</comment>
<evidence type="ECO:0000313" key="7">
    <source>
        <dbReference type="Proteomes" id="UP000377595"/>
    </source>
</evidence>
<sequence length="512" mass="53877">MPSRPPTRAIATAMAAVLALSSCGGGTGTNAGASTGKTEIRFGGTVMSTFDPALSGVYQQSFLTPVYESLLTRDAAGELVPGLATEWKLSEDGKTFDVTLRDGVKFQDGAPLDADAVKRSIERGKNLPKSLVKGQLAVVTSVEAVDATHVRFHLDGPPGSIGNILASEAGMIISPQAVDNPDLATKPVGTGAYTLVSKTDSEVVYKAWDGYWNKDAVKNSGIRYVQQQDSSARFRALASGQLDLIGMDGSQMAEAQSAGLNVVQGASTNLVGILLNPKAVPEFADPLVRQAIMRVIDRKAIADNSGFTGACTPSAQPFPEGYWAHVDGLETDPGLSYDVAAAKDLLAKAGKADGFSFTLSTIAFPAFSSLAQILQAQLAQIGVKVKINVMDTSAYIVARGAGNLEAGLGQYATGRPDPSAFLQTMYLPDGMYNWGKVDYPGAADLLKKSLASTDTAERSVPTHELINLVTKTGPNLVPICALRQTFGTSTAVEGFGTTLLQEYDWRGISIKK</sequence>
<protein>
    <submittedName>
        <fullName evidence="6">ABC transporter substrate-binding protein</fullName>
    </submittedName>
</protein>
<dbReference type="PROSITE" id="PS51257">
    <property type="entry name" value="PROKAR_LIPOPROTEIN"/>
    <property type="match status" value="1"/>
</dbReference>
<dbReference type="OrthoDB" id="9803988at2"/>
<dbReference type="GO" id="GO:1904680">
    <property type="term" value="F:peptide transmembrane transporter activity"/>
    <property type="evidence" value="ECO:0007669"/>
    <property type="project" value="TreeGrafter"/>
</dbReference>
<reference evidence="6 7" key="1">
    <citation type="submission" date="2019-10" db="EMBL/GenBank/DDBJ databases">
        <title>Whole genome shotgun sequence of Acrocarpospora pleiomorpha NBRC 16267.</title>
        <authorList>
            <person name="Ichikawa N."/>
            <person name="Kimura A."/>
            <person name="Kitahashi Y."/>
            <person name="Komaki H."/>
            <person name="Oguchi A."/>
        </authorList>
    </citation>
    <scope>NUCLEOTIDE SEQUENCE [LARGE SCALE GENOMIC DNA]</scope>
    <source>
        <strain evidence="6 7">NBRC 16267</strain>
    </source>
</reference>
<dbReference type="Proteomes" id="UP000377595">
    <property type="component" value="Unassembled WGS sequence"/>
</dbReference>
<dbReference type="Gene3D" id="3.10.105.10">
    <property type="entry name" value="Dipeptide-binding Protein, Domain 3"/>
    <property type="match status" value="1"/>
</dbReference>
<evidence type="ECO:0000256" key="4">
    <source>
        <dbReference type="SAM" id="SignalP"/>
    </source>
</evidence>
<feature type="chain" id="PRO_5039632033" evidence="4">
    <location>
        <begin position="25"/>
        <end position="512"/>
    </location>
</feature>
<dbReference type="GO" id="GO:0043190">
    <property type="term" value="C:ATP-binding cassette (ABC) transporter complex"/>
    <property type="evidence" value="ECO:0007669"/>
    <property type="project" value="InterPro"/>
</dbReference>
<evidence type="ECO:0000256" key="2">
    <source>
        <dbReference type="ARBA" id="ARBA00005695"/>
    </source>
</evidence>
<dbReference type="PANTHER" id="PTHR30290">
    <property type="entry name" value="PERIPLASMIC BINDING COMPONENT OF ABC TRANSPORTER"/>
    <property type="match status" value="1"/>
</dbReference>
<evidence type="ECO:0000259" key="5">
    <source>
        <dbReference type="Pfam" id="PF00496"/>
    </source>
</evidence>
<dbReference type="InterPro" id="IPR000914">
    <property type="entry name" value="SBP_5_dom"/>
</dbReference>
<dbReference type="PANTHER" id="PTHR30290:SF38">
    <property type="entry name" value="D,D-DIPEPTIDE-BINDING PERIPLASMIC PROTEIN DDPA-RELATED"/>
    <property type="match status" value="1"/>
</dbReference>
<accession>A0A5M3XBL3</accession>
<dbReference type="AlphaFoldDB" id="A0A5M3XBL3"/>
<dbReference type="InterPro" id="IPR030678">
    <property type="entry name" value="Peptide/Ni-bd"/>
</dbReference>
<comment type="similarity">
    <text evidence="2">Belongs to the bacterial solute-binding protein 5 family.</text>
</comment>
<comment type="caution">
    <text evidence="6">The sequence shown here is derived from an EMBL/GenBank/DDBJ whole genome shotgun (WGS) entry which is preliminary data.</text>
</comment>
<dbReference type="Gene3D" id="3.40.190.10">
    <property type="entry name" value="Periplasmic binding protein-like II"/>
    <property type="match status" value="1"/>
</dbReference>
<proteinExistence type="inferred from homology"/>
<dbReference type="InterPro" id="IPR023765">
    <property type="entry name" value="SBP_5_CS"/>
</dbReference>
<evidence type="ECO:0000313" key="6">
    <source>
        <dbReference type="EMBL" id="GES19087.1"/>
    </source>
</evidence>
<dbReference type="SUPFAM" id="SSF53850">
    <property type="entry name" value="Periplasmic binding protein-like II"/>
    <property type="match status" value="1"/>
</dbReference>
<dbReference type="GO" id="GO:0015833">
    <property type="term" value="P:peptide transport"/>
    <property type="evidence" value="ECO:0007669"/>
    <property type="project" value="TreeGrafter"/>
</dbReference>
<dbReference type="PIRSF" id="PIRSF002741">
    <property type="entry name" value="MppA"/>
    <property type="match status" value="1"/>
</dbReference>
<dbReference type="PROSITE" id="PS01040">
    <property type="entry name" value="SBP_BACTERIAL_5"/>
    <property type="match status" value="1"/>
</dbReference>
<dbReference type="InterPro" id="IPR039424">
    <property type="entry name" value="SBP_5"/>
</dbReference>
<name>A0A5M3XBL3_9ACTN</name>
<gene>
    <name evidence="6" type="ORF">Aple_019830</name>
</gene>
<evidence type="ECO:0000256" key="1">
    <source>
        <dbReference type="ARBA" id="ARBA00004193"/>
    </source>
</evidence>
<evidence type="ECO:0000256" key="3">
    <source>
        <dbReference type="ARBA" id="ARBA00022729"/>
    </source>
</evidence>
<dbReference type="GO" id="GO:0042597">
    <property type="term" value="C:periplasmic space"/>
    <property type="evidence" value="ECO:0007669"/>
    <property type="project" value="UniProtKB-ARBA"/>
</dbReference>
<feature type="domain" description="Solute-binding protein family 5" evidence="5">
    <location>
        <begin position="78"/>
        <end position="432"/>
    </location>
</feature>
<organism evidence="6 7">
    <name type="scientific">Acrocarpospora pleiomorpha</name>
    <dbReference type="NCBI Taxonomy" id="90975"/>
    <lineage>
        <taxon>Bacteria</taxon>
        <taxon>Bacillati</taxon>
        <taxon>Actinomycetota</taxon>
        <taxon>Actinomycetes</taxon>
        <taxon>Streptosporangiales</taxon>
        <taxon>Streptosporangiaceae</taxon>
        <taxon>Acrocarpospora</taxon>
    </lineage>
</organism>
<dbReference type="Pfam" id="PF00496">
    <property type="entry name" value="SBP_bac_5"/>
    <property type="match status" value="1"/>
</dbReference>